<evidence type="ECO:0000256" key="3">
    <source>
        <dbReference type="ARBA" id="ARBA00023082"/>
    </source>
</evidence>
<dbReference type="InterPro" id="IPR036388">
    <property type="entry name" value="WH-like_DNA-bd_sf"/>
</dbReference>
<dbReference type="NCBIfam" id="TIGR02937">
    <property type="entry name" value="sigma70-ECF"/>
    <property type="match status" value="1"/>
</dbReference>
<keyword evidence="3" id="KW-0731">Sigma factor</keyword>
<dbReference type="SUPFAM" id="SSF88946">
    <property type="entry name" value="Sigma2 domain of RNA polymerase sigma factors"/>
    <property type="match status" value="1"/>
</dbReference>
<dbReference type="GO" id="GO:0016987">
    <property type="term" value="F:sigma factor activity"/>
    <property type="evidence" value="ECO:0007669"/>
    <property type="project" value="UniProtKB-KW"/>
</dbReference>
<dbReference type="Proteomes" id="UP000031937">
    <property type="component" value="Unassembled WGS sequence"/>
</dbReference>
<dbReference type="Gene3D" id="1.10.10.10">
    <property type="entry name" value="Winged helix-like DNA-binding domain superfamily/Winged helix DNA-binding domain"/>
    <property type="match status" value="1"/>
</dbReference>
<keyword evidence="4" id="KW-0804">Transcription</keyword>
<dbReference type="InterPro" id="IPR007627">
    <property type="entry name" value="RNA_pol_sigma70_r2"/>
</dbReference>
<evidence type="ECO:0000256" key="2">
    <source>
        <dbReference type="ARBA" id="ARBA00023015"/>
    </source>
</evidence>
<comment type="similarity">
    <text evidence="1">Belongs to the sigma-70 factor family. ECF subfamily.</text>
</comment>
<dbReference type="Gene3D" id="1.10.1740.10">
    <property type="match status" value="1"/>
</dbReference>
<dbReference type="Pfam" id="PF04542">
    <property type="entry name" value="Sigma70_r2"/>
    <property type="match status" value="1"/>
</dbReference>
<reference evidence="7 10" key="1">
    <citation type="submission" date="2014-07" db="EMBL/GenBank/DDBJ databases">
        <title>Porphyromonadaceae bacterium OUH 308042 = ATCC BAA-2681 = DSM 28342 draft genome.</title>
        <authorList>
            <person name="Sydenham T.V."/>
            <person name="Hasman H."/>
            <person name="Justensen U.S."/>
        </authorList>
    </citation>
    <scope>NUCLEOTIDE SEQUENCE [LARGE SCALE GENOMIC DNA]</scope>
    <source>
        <strain evidence="7 10">OUH 308042</strain>
    </source>
</reference>
<dbReference type="GO" id="GO:0006352">
    <property type="term" value="P:DNA-templated transcription initiation"/>
    <property type="evidence" value="ECO:0007669"/>
    <property type="project" value="InterPro"/>
</dbReference>
<dbReference type="EMBL" id="JPIT01000007">
    <property type="protein sequence ID" value="KIO47212.1"/>
    <property type="molecule type" value="Genomic_DNA"/>
</dbReference>
<dbReference type="AlphaFoldDB" id="A0A0C3R455"/>
<dbReference type="PANTHER" id="PTHR43133:SF46">
    <property type="entry name" value="RNA POLYMERASE SIGMA-70 FACTOR ECF SUBFAMILY"/>
    <property type="match status" value="1"/>
</dbReference>
<dbReference type="RefSeq" id="WP_041502045.1">
    <property type="nucleotide sequence ID" value="NZ_JPIT01000007.1"/>
</dbReference>
<dbReference type="SUPFAM" id="SSF88659">
    <property type="entry name" value="Sigma3 and sigma4 domains of RNA polymerase sigma factors"/>
    <property type="match status" value="1"/>
</dbReference>
<dbReference type="InterPro" id="IPR013325">
    <property type="entry name" value="RNA_pol_sigma_r2"/>
</dbReference>
<dbReference type="PANTHER" id="PTHR43133">
    <property type="entry name" value="RNA POLYMERASE ECF-TYPE SIGMA FACTO"/>
    <property type="match status" value="1"/>
</dbReference>
<proteinExistence type="inferred from homology"/>
<dbReference type="InterPro" id="IPR013249">
    <property type="entry name" value="RNA_pol_sigma70_r4_t2"/>
</dbReference>
<feature type="domain" description="RNA polymerase sigma-70 region 2" evidence="5">
    <location>
        <begin position="22"/>
        <end position="88"/>
    </location>
</feature>
<dbReference type="InterPro" id="IPR014284">
    <property type="entry name" value="RNA_pol_sigma-70_dom"/>
</dbReference>
<accession>A0A0C3R455</accession>
<evidence type="ECO:0000259" key="6">
    <source>
        <dbReference type="Pfam" id="PF08281"/>
    </source>
</evidence>
<dbReference type="EMBL" id="JPIU01000040">
    <property type="protein sequence ID" value="KIO44130.1"/>
    <property type="molecule type" value="Genomic_DNA"/>
</dbReference>
<dbReference type="InterPro" id="IPR013324">
    <property type="entry name" value="RNA_pol_sigma_r3/r4-like"/>
</dbReference>
<organism evidence="7 10">
    <name type="scientific">Sanguibacteroides justesenii</name>
    <dbReference type="NCBI Taxonomy" id="1547597"/>
    <lineage>
        <taxon>Bacteria</taxon>
        <taxon>Pseudomonadati</taxon>
        <taxon>Bacteroidota</taxon>
        <taxon>Bacteroidia</taxon>
        <taxon>Bacteroidales</taxon>
        <taxon>Porphyromonadaceae</taxon>
        <taxon>Sanguibacteroides</taxon>
    </lineage>
</organism>
<name>A0A0C3R455_9PORP</name>
<evidence type="ECO:0000313" key="10">
    <source>
        <dbReference type="Proteomes" id="UP000031980"/>
    </source>
</evidence>
<evidence type="ECO:0000313" key="8">
    <source>
        <dbReference type="EMBL" id="KIO47212.1"/>
    </source>
</evidence>
<dbReference type="NCBIfam" id="TIGR02985">
    <property type="entry name" value="Sig70_bacteroi1"/>
    <property type="match status" value="1"/>
</dbReference>
<dbReference type="Pfam" id="PF08281">
    <property type="entry name" value="Sigma70_r4_2"/>
    <property type="match status" value="1"/>
</dbReference>
<evidence type="ECO:0000256" key="4">
    <source>
        <dbReference type="ARBA" id="ARBA00023163"/>
    </source>
</evidence>
<dbReference type="InterPro" id="IPR039425">
    <property type="entry name" value="RNA_pol_sigma-70-like"/>
</dbReference>
<reference evidence="8 9" key="2">
    <citation type="submission" date="2014-07" db="EMBL/GenBank/DDBJ databases">
        <title>Porphyromonadaceae bacterium OUH 334697 = ATCC BAA-2682 = DSM 28341 draft genome.</title>
        <authorList>
            <person name="Sydenham T.V."/>
            <person name="Hasman H."/>
            <person name="Justesen U.S."/>
        </authorList>
    </citation>
    <scope>NUCLEOTIDE SEQUENCE [LARGE SCALE GENOMIC DNA]</scope>
    <source>
        <strain evidence="8 9">OUH 334697</strain>
    </source>
</reference>
<comment type="caution">
    <text evidence="7">The sequence shown here is derived from an EMBL/GenBank/DDBJ whole genome shotgun (WGS) entry which is preliminary data.</text>
</comment>
<evidence type="ECO:0000259" key="5">
    <source>
        <dbReference type="Pfam" id="PF04542"/>
    </source>
</evidence>
<keyword evidence="10" id="KW-1185">Reference proteome</keyword>
<evidence type="ECO:0000256" key="1">
    <source>
        <dbReference type="ARBA" id="ARBA00010641"/>
    </source>
</evidence>
<dbReference type="Proteomes" id="UP000031980">
    <property type="component" value="Unassembled WGS sequence"/>
</dbReference>
<dbReference type="GO" id="GO:0003677">
    <property type="term" value="F:DNA binding"/>
    <property type="evidence" value="ECO:0007669"/>
    <property type="project" value="InterPro"/>
</dbReference>
<evidence type="ECO:0000313" key="9">
    <source>
        <dbReference type="Proteomes" id="UP000031937"/>
    </source>
</evidence>
<gene>
    <name evidence="7" type="ORF">BA92_12200</name>
    <name evidence="8" type="ORF">IE90_01040</name>
</gene>
<protein>
    <submittedName>
        <fullName evidence="7">RNA polymerase sigma70</fullName>
    </submittedName>
</protein>
<feature type="domain" description="RNA polymerase sigma factor 70 region 4 type 2" evidence="6">
    <location>
        <begin position="122"/>
        <end position="169"/>
    </location>
</feature>
<dbReference type="InterPro" id="IPR014327">
    <property type="entry name" value="RNA_pol_sigma70_bacteroid"/>
</dbReference>
<keyword evidence="2" id="KW-0805">Transcription regulation</keyword>
<evidence type="ECO:0000313" key="7">
    <source>
        <dbReference type="EMBL" id="KIO44130.1"/>
    </source>
</evidence>
<sequence length="184" mass="21633">MIRLESILEGINRKDERSWEQLYAACYAALCTYTESFVSDMDTAKDIVQELMVGIWNSDAHFSTSAELLSYLYKSLHNNSLIYIRNKKTRERILDKLTKNEEEEDDHDFSIRVVREEVTRLLYMHIRTLPRMRRKIVELSINGFSGKEIASKLGISINTVKVQKNRSIKYLRDCLINVKTEYEL</sequence>
<dbReference type="OrthoDB" id="1120819at2"/>